<sequence length="260" mass="28210">MRRDSSIASMRGSYPPGQCCTRGQLQSGPLTGSMTKIENDFDAYISLPGNMIASNGHGLLLLSDAMGLYQNTKLLADSFAHQGYICLAPDIFRGDPVPLNIPEIFDFQAWLSGGSTGDNGHTAEHIDPIILMACKALRDLGCNRIGAAGYCFGAKYVVRHCSTTIDCGFIAHPSFVEEEELNALSGPLSVAAAEVDDIFPVSMRNISEATLQGLQLPYQIVLYGGTSHGFATRADMDVQLERFGKEQAFKQAIAWFEEFL</sequence>
<proteinExistence type="predicted"/>
<dbReference type="AlphaFoldDB" id="A0A9W8ULN7"/>
<dbReference type="GeneID" id="80888196"/>
<dbReference type="KEGG" id="amus:LMH87_001037"/>
<dbReference type="PANTHER" id="PTHR17630:SF44">
    <property type="entry name" value="PROTEIN AIM2"/>
    <property type="match status" value="1"/>
</dbReference>
<comment type="caution">
    <text evidence="2">The sequence shown here is derived from an EMBL/GenBank/DDBJ whole genome shotgun (WGS) entry which is preliminary data.</text>
</comment>
<dbReference type="Pfam" id="PF01738">
    <property type="entry name" value="DLH"/>
    <property type="match status" value="1"/>
</dbReference>
<keyword evidence="3" id="KW-1185">Reference proteome</keyword>
<dbReference type="InterPro" id="IPR029058">
    <property type="entry name" value="AB_hydrolase_fold"/>
</dbReference>
<dbReference type="PANTHER" id="PTHR17630">
    <property type="entry name" value="DIENELACTONE HYDROLASE"/>
    <property type="match status" value="1"/>
</dbReference>
<dbReference type="Gene3D" id="3.40.50.1820">
    <property type="entry name" value="alpha/beta hydrolase"/>
    <property type="match status" value="1"/>
</dbReference>
<gene>
    <name evidence="2" type="ORF">LMH87_001037</name>
</gene>
<evidence type="ECO:0000313" key="2">
    <source>
        <dbReference type="EMBL" id="KAJ4155808.1"/>
    </source>
</evidence>
<dbReference type="EMBL" id="JAJHUN010000007">
    <property type="protein sequence ID" value="KAJ4155808.1"/>
    <property type="molecule type" value="Genomic_DNA"/>
</dbReference>
<evidence type="ECO:0000313" key="3">
    <source>
        <dbReference type="Proteomes" id="UP001144673"/>
    </source>
</evidence>
<accession>A0A9W8ULN7</accession>
<dbReference type="RefSeq" id="XP_056055932.1">
    <property type="nucleotide sequence ID" value="XM_056199047.1"/>
</dbReference>
<evidence type="ECO:0000259" key="1">
    <source>
        <dbReference type="Pfam" id="PF01738"/>
    </source>
</evidence>
<dbReference type="GO" id="GO:0016787">
    <property type="term" value="F:hydrolase activity"/>
    <property type="evidence" value="ECO:0007669"/>
    <property type="project" value="InterPro"/>
</dbReference>
<name>A0A9W8ULN7_AKAMU</name>
<dbReference type="SUPFAM" id="SSF53474">
    <property type="entry name" value="alpha/beta-Hydrolases"/>
    <property type="match status" value="1"/>
</dbReference>
<organism evidence="2 3">
    <name type="scientific">Akanthomyces muscarius</name>
    <name type="common">Entomopathogenic fungus</name>
    <name type="synonym">Lecanicillium muscarium</name>
    <dbReference type="NCBI Taxonomy" id="2231603"/>
    <lineage>
        <taxon>Eukaryota</taxon>
        <taxon>Fungi</taxon>
        <taxon>Dikarya</taxon>
        <taxon>Ascomycota</taxon>
        <taxon>Pezizomycotina</taxon>
        <taxon>Sordariomycetes</taxon>
        <taxon>Hypocreomycetidae</taxon>
        <taxon>Hypocreales</taxon>
        <taxon>Cordycipitaceae</taxon>
        <taxon>Akanthomyces</taxon>
    </lineage>
</organism>
<dbReference type="InterPro" id="IPR002925">
    <property type="entry name" value="Dienelactn_hydro"/>
</dbReference>
<protein>
    <recommendedName>
        <fullName evidence="1">Dienelactone hydrolase domain-containing protein</fullName>
    </recommendedName>
</protein>
<dbReference type="Proteomes" id="UP001144673">
    <property type="component" value="Chromosome 6"/>
</dbReference>
<reference evidence="2" key="1">
    <citation type="journal article" date="2023" name="Access Microbiol">
        <title>De-novo genome assembly for Akanthomyces muscarius, a biocontrol agent of insect agricultural pests.</title>
        <authorList>
            <person name="Erdos Z."/>
            <person name="Studholme D.J."/>
            <person name="Raymond B."/>
            <person name="Sharma M."/>
        </authorList>
    </citation>
    <scope>NUCLEOTIDE SEQUENCE</scope>
    <source>
        <strain evidence="2">Ve6</strain>
    </source>
</reference>
<feature type="domain" description="Dienelactone hydrolase" evidence="1">
    <location>
        <begin position="41"/>
        <end position="259"/>
    </location>
</feature>